<gene>
    <name evidence="2" type="ORF">HYG85_15970</name>
</gene>
<proteinExistence type="predicted"/>
<dbReference type="Proteomes" id="UP000677305">
    <property type="component" value="Chromosome"/>
</dbReference>
<evidence type="ECO:0000313" key="2">
    <source>
        <dbReference type="EMBL" id="QUH30317.1"/>
    </source>
</evidence>
<evidence type="ECO:0000259" key="1">
    <source>
        <dbReference type="Pfam" id="PF07484"/>
    </source>
</evidence>
<dbReference type="SUPFAM" id="SSF88874">
    <property type="entry name" value="Receptor-binding domain of short tail fibre protein gp12"/>
    <property type="match status" value="1"/>
</dbReference>
<dbReference type="Pfam" id="PF07484">
    <property type="entry name" value="Collar"/>
    <property type="match status" value="1"/>
</dbReference>
<dbReference type="Gene3D" id="3.90.1340.10">
    <property type="entry name" value="Phage tail collar domain"/>
    <property type="match status" value="1"/>
</dbReference>
<dbReference type="EMBL" id="CP058561">
    <property type="protein sequence ID" value="QUH30317.1"/>
    <property type="molecule type" value="Genomic_DNA"/>
</dbReference>
<organism evidence="2 3">
    <name type="scientific">Vallitalea guaymasensis</name>
    <dbReference type="NCBI Taxonomy" id="1185412"/>
    <lineage>
        <taxon>Bacteria</taxon>
        <taxon>Bacillati</taxon>
        <taxon>Bacillota</taxon>
        <taxon>Clostridia</taxon>
        <taxon>Lachnospirales</taxon>
        <taxon>Vallitaleaceae</taxon>
        <taxon>Vallitalea</taxon>
    </lineage>
</organism>
<name>A0A8J8MC97_9FIRM</name>
<dbReference type="InterPro" id="IPR011083">
    <property type="entry name" value="Phage_tail_collar_dom"/>
</dbReference>
<protein>
    <submittedName>
        <fullName evidence="2">Phage tail protein</fullName>
    </submittedName>
</protein>
<sequence length="180" mass="20161">MADPFIGEIKIFPYTYAPRGWALCNGNMLERNQSPVLFSIIETIYGGDGVRYFQLPDFRGRAPMNRGQTETKTYTIGYSSGTDSIVLDEFQTPRHSHRLLATTDIADKKTMDNPSMLAKTELKRGSGIDVYANVPENPTKIQMHSNSLSAVGEYAAHENRQPSLTFNFCIALKGLYPSRE</sequence>
<evidence type="ECO:0000313" key="3">
    <source>
        <dbReference type="Proteomes" id="UP000677305"/>
    </source>
</evidence>
<dbReference type="KEGG" id="vgu:HYG85_15970"/>
<dbReference type="RefSeq" id="WP_212690493.1">
    <property type="nucleotide sequence ID" value="NZ_CP058561.1"/>
</dbReference>
<keyword evidence="3" id="KW-1185">Reference proteome</keyword>
<dbReference type="AlphaFoldDB" id="A0A8J8MC97"/>
<feature type="domain" description="Phage tail collar" evidence="1">
    <location>
        <begin position="7"/>
        <end position="63"/>
    </location>
</feature>
<dbReference type="InterPro" id="IPR037053">
    <property type="entry name" value="Phage_tail_collar_dom_sf"/>
</dbReference>
<reference evidence="2 3" key="1">
    <citation type="submission" date="2020-07" db="EMBL/GenBank/DDBJ databases">
        <title>Vallitalea guaymasensis genome.</title>
        <authorList>
            <person name="Postec A."/>
        </authorList>
    </citation>
    <scope>NUCLEOTIDE SEQUENCE [LARGE SCALE GENOMIC DNA]</scope>
    <source>
        <strain evidence="2 3">Ra1766G1</strain>
    </source>
</reference>
<accession>A0A8J8MC97</accession>